<accession>A0A139IRS3</accession>
<evidence type="ECO:0000313" key="4">
    <source>
        <dbReference type="EMBL" id="KXT17246.1"/>
    </source>
</evidence>
<evidence type="ECO:0000259" key="2">
    <source>
        <dbReference type="Pfam" id="PF07287"/>
    </source>
</evidence>
<evidence type="ECO:0000259" key="3">
    <source>
        <dbReference type="Pfam" id="PF23544"/>
    </source>
</evidence>
<feature type="compositionally biased region" description="Basic and acidic residues" evidence="1">
    <location>
        <begin position="500"/>
        <end position="511"/>
    </location>
</feature>
<protein>
    <recommendedName>
        <fullName evidence="6">DUF1446-domain-containing protein</fullName>
    </recommendedName>
</protein>
<dbReference type="InterPro" id="IPR010839">
    <property type="entry name" value="AtuA_N"/>
</dbReference>
<comment type="caution">
    <text evidence="4">The sequence shown here is derived from an EMBL/GenBank/DDBJ whole genome shotgun (WGS) entry which is preliminary data.</text>
</comment>
<reference evidence="4 5" key="1">
    <citation type="submission" date="2015-07" db="EMBL/GenBank/DDBJ databases">
        <title>Comparative genomics of the Sigatoka disease complex on banana suggests a link between parallel evolutionary changes in Pseudocercospora fijiensis and Pseudocercospora eumusae and increased virulence on the banana host.</title>
        <authorList>
            <person name="Chang T.-C."/>
            <person name="Salvucci A."/>
            <person name="Crous P.W."/>
            <person name="Stergiopoulos I."/>
        </authorList>
    </citation>
    <scope>NUCLEOTIDE SEQUENCE [LARGE SCALE GENOMIC DNA]</scope>
    <source>
        <strain evidence="4 5">CBS 116634</strain>
    </source>
</reference>
<dbReference type="PANTHER" id="PTHR47585:SF1">
    <property type="entry name" value="DUF1446 DOMAIN-CONTAINING PROTEIN"/>
    <property type="match status" value="1"/>
</dbReference>
<feature type="domain" description="AtuA-like ferredoxin-fold" evidence="3">
    <location>
        <begin position="530"/>
        <end position="628"/>
    </location>
</feature>
<dbReference type="EMBL" id="LFZO01000023">
    <property type="protein sequence ID" value="KXT17246.1"/>
    <property type="molecule type" value="Genomic_DNA"/>
</dbReference>
<dbReference type="PANTHER" id="PTHR47585">
    <property type="match status" value="1"/>
</dbReference>
<dbReference type="InterPro" id="IPR056362">
    <property type="entry name" value="AtuA-like_ferredoxin_dom"/>
</dbReference>
<proteinExistence type="predicted"/>
<dbReference type="Pfam" id="PF07287">
    <property type="entry name" value="AtuA"/>
    <property type="match status" value="1"/>
</dbReference>
<feature type="region of interest" description="Disordered" evidence="1">
    <location>
        <begin position="492"/>
        <end position="511"/>
    </location>
</feature>
<feature type="domain" description="Acyclic terpene utilisation N-terminal" evidence="2">
    <location>
        <begin position="8"/>
        <end position="482"/>
    </location>
</feature>
<dbReference type="AlphaFoldDB" id="A0A139IRS3"/>
<dbReference type="OrthoDB" id="10265871at2759"/>
<name>A0A139IRS3_9PEZI</name>
<evidence type="ECO:0000313" key="5">
    <source>
        <dbReference type="Proteomes" id="UP000073492"/>
    </source>
</evidence>
<gene>
    <name evidence="4" type="ORF">AC579_5798</name>
</gene>
<dbReference type="Pfam" id="PF23544">
    <property type="entry name" value="AtuA_ferredoxin"/>
    <property type="match status" value="1"/>
</dbReference>
<evidence type="ECO:0008006" key="6">
    <source>
        <dbReference type="Google" id="ProtNLM"/>
    </source>
</evidence>
<sequence>MGSTQRPVRIANCSGAVPDPGTHMQVIKHTYMHPPRNLQPNFIALAKYGPVDVITGDYLAEINLGNDAEAYAKGEHPGWCQTAWDGIELTADLIAEKKIKVVINGGSLNPKGLALKVHEFVNREKKLNLRVAYVEGDDLLGRIDEILENEDLRHLDVENKNVELAKDSKVFLEKANRERNRIVSANAYLGGRAIRKGLEEGAHIIICGRVADASPVIGAAAWWHQWREDDFDALAGALVAGHLIECSTYITGANFAGFYEYEIPELLDLIPAIVEVEANGDCIVTKHEGPNGFVTADTVKCQFLYELQGNIYLNSDVKADTTRIKIEEVGKDRVRVSGTKGYPPPSTTKLAVFYKGGYQCELLLNASGYATAKKFALLQAQITAKLKEWGVLHNFDVLDFQWVGRPEENPSCQLASKTYLRVFAQAQDRDVVAKVLGAYATNAMQHFAGFHSSLDMRTGIPKSFIAFYPGIIEQAELKEGVAIIDPTTAETTWHGITPPKKTEPLAPREDYEPTNTVSLESFGETVMAPIGDIVLGRSGDKGANVNIGLFVHTDAEWNWLRTLMTKAQLKKMMGTDWKDWYYLERVEMPNIKAVHFVVYGPLGRGVTSSKILDALGKGFAEFIRAVHVHIPKKFLEKGRPRL</sequence>
<organism evidence="4 5">
    <name type="scientific">Pseudocercospora musae</name>
    <dbReference type="NCBI Taxonomy" id="113226"/>
    <lineage>
        <taxon>Eukaryota</taxon>
        <taxon>Fungi</taxon>
        <taxon>Dikarya</taxon>
        <taxon>Ascomycota</taxon>
        <taxon>Pezizomycotina</taxon>
        <taxon>Dothideomycetes</taxon>
        <taxon>Dothideomycetidae</taxon>
        <taxon>Mycosphaerellales</taxon>
        <taxon>Mycosphaerellaceae</taxon>
        <taxon>Pseudocercospora</taxon>
    </lineage>
</organism>
<dbReference type="Proteomes" id="UP000073492">
    <property type="component" value="Unassembled WGS sequence"/>
</dbReference>
<keyword evidence="5" id="KW-1185">Reference proteome</keyword>
<evidence type="ECO:0000256" key="1">
    <source>
        <dbReference type="SAM" id="MobiDB-lite"/>
    </source>
</evidence>